<proteinExistence type="predicted"/>
<dbReference type="STRING" id="1434232.MAIT1_04315"/>
<dbReference type="EMBL" id="LVJN01000019">
    <property type="protein sequence ID" value="OSM04405.1"/>
    <property type="molecule type" value="Genomic_DNA"/>
</dbReference>
<dbReference type="Proteomes" id="UP000194003">
    <property type="component" value="Unassembled WGS sequence"/>
</dbReference>
<dbReference type="OrthoDB" id="9825024at2"/>
<keyword evidence="1" id="KW-0472">Membrane</keyword>
<comment type="caution">
    <text evidence="2">The sequence shown here is derived from an EMBL/GenBank/DDBJ whole genome shotgun (WGS) entry which is preliminary data.</text>
</comment>
<dbReference type="AlphaFoldDB" id="A0A1Y2K505"/>
<evidence type="ECO:0000313" key="2">
    <source>
        <dbReference type="EMBL" id="OSM04405.1"/>
    </source>
</evidence>
<gene>
    <name evidence="2" type="ORF">MAIT1_04315</name>
</gene>
<reference evidence="2 3" key="1">
    <citation type="journal article" date="2016" name="BMC Genomics">
        <title>Combined genomic and structural analyses of a cultured magnetotactic bacterium reveals its niche adaptation to a dynamic environment.</title>
        <authorList>
            <person name="Araujo A.C."/>
            <person name="Morillo V."/>
            <person name="Cypriano J."/>
            <person name="Teixeira L.C."/>
            <person name="Leao P."/>
            <person name="Lyra S."/>
            <person name="Almeida L.G."/>
            <person name="Bazylinski D.A."/>
            <person name="Vasconcellos A.T."/>
            <person name="Abreu F."/>
            <person name="Lins U."/>
        </authorList>
    </citation>
    <scope>NUCLEOTIDE SEQUENCE [LARGE SCALE GENOMIC DNA]</scope>
    <source>
        <strain evidence="2 3">IT-1</strain>
    </source>
</reference>
<feature type="transmembrane region" description="Helical" evidence="1">
    <location>
        <begin position="321"/>
        <end position="343"/>
    </location>
</feature>
<keyword evidence="1" id="KW-1133">Transmembrane helix</keyword>
<accession>A0A1Y2K505</accession>
<dbReference type="RefSeq" id="WP_143814804.1">
    <property type="nucleotide sequence ID" value="NZ_LVJN01000019.1"/>
</dbReference>
<protein>
    <submittedName>
        <fullName evidence="2">Uncharacterized protein</fullName>
    </submittedName>
</protein>
<name>A0A1Y2K505_9PROT</name>
<keyword evidence="3" id="KW-1185">Reference proteome</keyword>
<evidence type="ECO:0000256" key="1">
    <source>
        <dbReference type="SAM" id="Phobius"/>
    </source>
</evidence>
<sequence length="480" mass="52968">MMKSSGDLTLIEVDGVTYKLSKSRAHLVPDLREVHGGKWVVSDYKGAEPRMMSVESQARYADVLVQRKLQELGEIGNQTRVLTHWKQARGKGSTDICFTIVDNDVISPYEDAAFDDEDHHLQFSHNALLYSVLRNMGGGKVTAVLFEHDRHVDFMIGRSGKVLGAGRLSSYAATEEAKSALAESLADELKRMCEEAHAKIDQIIHYGFLVAQAGAEDSDTEASLSGTLQGFGASTNTGSEETGGWAQSTAHSASDVKLDSEWVKVTAERLGCDCNMQKATRLNLDDGGFVMTGLPAVLKHLDTADSSSTMAAKLSYVSTRLAPMMLFLTAVVTLLLFFTGWWFDKEANSIIFDESLEGQLTSSTLPQVEGAVSQYDNGVIGFSEKLASLRDSMDVQQILHDLSAAREDKSIFIDKMSVAFDQQKKPIIKIVGRVMDPFEKANQDYDHFLTALKRVKYVVKAKKFTTDITQIFFNVDLSRE</sequence>
<keyword evidence="1" id="KW-0812">Transmembrane</keyword>
<evidence type="ECO:0000313" key="3">
    <source>
        <dbReference type="Proteomes" id="UP000194003"/>
    </source>
</evidence>
<organism evidence="2 3">
    <name type="scientific">Magnetofaba australis IT-1</name>
    <dbReference type="NCBI Taxonomy" id="1434232"/>
    <lineage>
        <taxon>Bacteria</taxon>
        <taxon>Pseudomonadati</taxon>
        <taxon>Pseudomonadota</taxon>
        <taxon>Magnetococcia</taxon>
        <taxon>Magnetococcales</taxon>
        <taxon>Magnetococcaceae</taxon>
        <taxon>Magnetofaba</taxon>
    </lineage>
</organism>